<reference evidence="3" key="1">
    <citation type="submission" date="2013-02" db="EMBL/GenBank/DDBJ databases">
        <authorList>
            <person name="Hughes D."/>
        </authorList>
    </citation>
    <scope>NUCLEOTIDE SEQUENCE</scope>
    <source>
        <strain>Durham</strain>
        <strain evidence="3">NC isolate 2 -- Noor lab</strain>
    </source>
</reference>
<dbReference type="GO" id="GO:0038166">
    <property type="term" value="P:angiotensin-activated signaling pathway"/>
    <property type="evidence" value="ECO:0007669"/>
    <property type="project" value="InterPro"/>
</dbReference>
<evidence type="ECO:0000313" key="3">
    <source>
        <dbReference type="Proteomes" id="UP000015102"/>
    </source>
</evidence>
<dbReference type="EnsemblMetazoa" id="MESCA011590-RA">
    <property type="protein sequence ID" value="MESCA011590-PA"/>
    <property type="gene ID" value="MESCA011590"/>
</dbReference>
<evidence type="ECO:0000256" key="1">
    <source>
        <dbReference type="SAM" id="Phobius"/>
    </source>
</evidence>
<name>T1H5K9_MEGSC</name>
<reference evidence="2" key="2">
    <citation type="submission" date="2015-06" db="UniProtKB">
        <authorList>
            <consortium name="EnsemblMetazoa"/>
        </authorList>
    </citation>
    <scope>IDENTIFICATION</scope>
</reference>
<keyword evidence="1" id="KW-1133">Transmembrane helix</keyword>
<dbReference type="InterPro" id="IPR009436">
    <property type="entry name" value="AGTRAP"/>
</dbReference>
<dbReference type="Proteomes" id="UP000015102">
    <property type="component" value="Unassembled WGS sequence"/>
</dbReference>
<keyword evidence="3" id="KW-1185">Reference proteome</keyword>
<evidence type="ECO:0000313" key="2">
    <source>
        <dbReference type="EnsemblMetazoa" id="MESCA011590-PA"/>
    </source>
</evidence>
<protein>
    <submittedName>
        <fullName evidence="2">Uncharacterized protein</fullName>
    </submittedName>
</protein>
<dbReference type="Pfam" id="PF06396">
    <property type="entry name" value="AGTRAP"/>
    <property type="match status" value="1"/>
</dbReference>
<dbReference type="EMBL" id="CAQQ02387685">
    <property type="status" value="NOT_ANNOTATED_CDS"/>
    <property type="molecule type" value="Genomic_DNA"/>
</dbReference>
<accession>T1H5K9</accession>
<dbReference type="HOGENOM" id="CLU_2760690_0_0_1"/>
<organism evidence="2 3">
    <name type="scientific">Megaselia scalaris</name>
    <name type="common">Humpbacked fly</name>
    <name type="synonym">Phora scalaris</name>
    <dbReference type="NCBI Taxonomy" id="36166"/>
    <lineage>
        <taxon>Eukaryota</taxon>
        <taxon>Metazoa</taxon>
        <taxon>Ecdysozoa</taxon>
        <taxon>Arthropoda</taxon>
        <taxon>Hexapoda</taxon>
        <taxon>Insecta</taxon>
        <taxon>Pterygota</taxon>
        <taxon>Neoptera</taxon>
        <taxon>Endopterygota</taxon>
        <taxon>Diptera</taxon>
        <taxon>Brachycera</taxon>
        <taxon>Muscomorpha</taxon>
        <taxon>Platypezoidea</taxon>
        <taxon>Phoridae</taxon>
        <taxon>Megaseliini</taxon>
        <taxon>Megaselia</taxon>
    </lineage>
</organism>
<keyword evidence="1" id="KW-0472">Membrane</keyword>
<sequence length="70" mass="8061">MTDVNEIIGSPFVRVKLVAFVHFIFICNAMFGSYIVGAYLFYNILFILAMFWSIHCKDSIESIQTLFLSN</sequence>
<keyword evidence="1" id="KW-0812">Transmembrane</keyword>
<feature type="transmembrane region" description="Helical" evidence="1">
    <location>
        <begin position="12"/>
        <end position="31"/>
    </location>
</feature>
<proteinExistence type="predicted"/>
<dbReference type="AlphaFoldDB" id="T1H5K9"/>